<dbReference type="InterPro" id="IPR048962">
    <property type="entry name" value="ARIH1-like_UBL"/>
</dbReference>
<dbReference type="InterPro" id="IPR044066">
    <property type="entry name" value="TRIAD_supradom"/>
</dbReference>
<dbReference type="EMBL" id="CAKOAT010069822">
    <property type="protein sequence ID" value="CAH8309008.1"/>
    <property type="molecule type" value="Genomic_DNA"/>
</dbReference>
<comment type="catalytic activity">
    <reaction evidence="1">
        <text>[E2 ubiquitin-conjugating enzyme]-S-ubiquitinyl-L-cysteine + [acceptor protein]-L-lysine = [E2 ubiquitin-conjugating enzyme]-L-cysteine + [acceptor protein]-N(6)-ubiquitinyl-L-lysine.</text>
        <dbReference type="EC" id="2.3.2.31"/>
    </reaction>
</comment>
<dbReference type="Gene3D" id="1.20.120.1750">
    <property type="match status" value="1"/>
</dbReference>
<evidence type="ECO:0000256" key="4">
    <source>
        <dbReference type="ARBA" id="ARBA00012251"/>
    </source>
</evidence>
<evidence type="ECO:0000256" key="5">
    <source>
        <dbReference type="ARBA" id="ARBA00022679"/>
    </source>
</evidence>
<proteinExistence type="predicted"/>
<protein>
    <recommendedName>
        <fullName evidence="4">RBR-type E3 ubiquitin transferase</fullName>
        <ecNumber evidence="4">2.3.2.31</ecNumber>
    </recommendedName>
</protein>
<organism evidence="12 13">
    <name type="scientific">Eruca vesicaria subsp. sativa</name>
    <name type="common">Garden rocket</name>
    <name type="synonym">Eruca sativa</name>
    <dbReference type="NCBI Taxonomy" id="29727"/>
    <lineage>
        <taxon>Eukaryota</taxon>
        <taxon>Viridiplantae</taxon>
        <taxon>Streptophyta</taxon>
        <taxon>Embryophyta</taxon>
        <taxon>Tracheophyta</taxon>
        <taxon>Spermatophyta</taxon>
        <taxon>Magnoliopsida</taxon>
        <taxon>eudicotyledons</taxon>
        <taxon>Gunneridae</taxon>
        <taxon>Pentapetalae</taxon>
        <taxon>rosids</taxon>
        <taxon>malvids</taxon>
        <taxon>Brassicales</taxon>
        <taxon>Brassicaceae</taxon>
        <taxon>Brassiceae</taxon>
        <taxon>Eruca</taxon>
    </lineage>
</organism>
<evidence type="ECO:0000256" key="7">
    <source>
        <dbReference type="ARBA" id="ARBA00022737"/>
    </source>
</evidence>
<evidence type="ECO:0000313" key="13">
    <source>
        <dbReference type="Proteomes" id="UP001642260"/>
    </source>
</evidence>
<dbReference type="PANTHER" id="PTHR11685">
    <property type="entry name" value="RBR FAMILY RING FINGER AND IBR DOMAIN-CONTAINING"/>
    <property type="match status" value="1"/>
</dbReference>
<dbReference type="Proteomes" id="UP001642260">
    <property type="component" value="Unassembled WGS sequence"/>
</dbReference>
<accession>A0ABC8J136</accession>
<evidence type="ECO:0000256" key="3">
    <source>
        <dbReference type="ARBA" id="ARBA00004906"/>
    </source>
</evidence>
<keyword evidence="5" id="KW-0808">Transferase</keyword>
<dbReference type="InterPro" id="IPR013083">
    <property type="entry name" value="Znf_RING/FYVE/PHD"/>
</dbReference>
<evidence type="ECO:0000256" key="6">
    <source>
        <dbReference type="ARBA" id="ARBA00022723"/>
    </source>
</evidence>
<dbReference type="GO" id="GO:0008270">
    <property type="term" value="F:zinc ion binding"/>
    <property type="evidence" value="ECO:0007669"/>
    <property type="project" value="UniProtKB-KW"/>
</dbReference>
<sequence length="499" mass="57727">MRLIFYHFAFPMDDFDIKSLDEIHITSEEEEWLNSSEEEHDQTKTSIQQSFVTILKEEDIQKRMKNVIQRVSDIYSISEAEATLLLTHFRWDVGEFHEKWSDNAKIVRESVGLLELDTPLDSPSNDKKFCCGICFKLLKHSKSESVSCGHRVCISCWTSHIKKSINEIPDVALYWTLKCPYNICPASVGGDMIEKFASNKEKTKYHRYLFRSYVEGIKVMKCSPAKGRSCDVHHTPGSGNFDVLCLCLLSFCWNCSKDTHSPLDCESAANWLAMNSSDYQNPNWVRENTVPCPRCERRIRENEDCSVKLKCLPPCNYDFCWRCRGEWTGHGGATGLDFYTCTHVEYVETVFGNTAESAADRYKDCHEKWMSNESLMQIAKAKLQKLHTHLIPDLSNKQLPTVTQLQFIAEAWSQIMECRRVLKWTYAYEYYLREDEVEKQAFLKLKQGNAETPLQTLYNYAENQLNMLLEANGPSENFTKFGNDLTEATRFLLLPFLSV</sequence>
<comment type="caution">
    <text evidence="12">The sequence shown here is derived from an EMBL/GenBank/DDBJ whole genome shotgun (WGS) entry which is preliminary data.</text>
</comment>
<keyword evidence="9" id="KW-0833">Ubl conjugation pathway</keyword>
<comment type="cofactor">
    <cofactor evidence="2">
        <name>Zn(2+)</name>
        <dbReference type="ChEBI" id="CHEBI:29105"/>
    </cofactor>
</comment>
<comment type="pathway">
    <text evidence="3">Protein modification; protein ubiquitination.</text>
</comment>
<feature type="domain" description="RING-type" evidence="11">
    <location>
        <begin position="127"/>
        <end position="345"/>
    </location>
</feature>
<evidence type="ECO:0000256" key="1">
    <source>
        <dbReference type="ARBA" id="ARBA00001798"/>
    </source>
</evidence>
<dbReference type="InterPro" id="IPR031127">
    <property type="entry name" value="E3_UB_ligase_RBR"/>
</dbReference>
<keyword evidence="7" id="KW-0677">Repeat</keyword>
<dbReference type="Pfam" id="PF01485">
    <property type="entry name" value="IBR"/>
    <property type="match status" value="1"/>
</dbReference>
<evidence type="ECO:0000256" key="9">
    <source>
        <dbReference type="ARBA" id="ARBA00022786"/>
    </source>
</evidence>
<keyword evidence="8" id="KW-0863">Zinc-finger</keyword>
<dbReference type="AlphaFoldDB" id="A0ABC8J136"/>
<evidence type="ECO:0000313" key="12">
    <source>
        <dbReference type="EMBL" id="CAH8309008.1"/>
    </source>
</evidence>
<dbReference type="Gene3D" id="3.30.40.10">
    <property type="entry name" value="Zinc/RING finger domain, C3HC4 (zinc finger)"/>
    <property type="match status" value="1"/>
</dbReference>
<gene>
    <name evidence="12" type="ORF">ERUC_LOCUS5340</name>
</gene>
<dbReference type="InterPro" id="IPR002867">
    <property type="entry name" value="IBR_dom"/>
</dbReference>
<keyword evidence="6" id="KW-0479">Metal-binding</keyword>
<dbReference type="Pfam" id="PF21235">
    <property type="entry name" value="UBA_ARI1"/>
    <property type="match status" value="1"/>
</dbReference>
<dbReference type="SMART" id="SM00647">
    <property type="entry name" value="IBR"/>
    <property type="match status" value="2"/>
</dbReference>
<keyword evidence="13" id="KW-1185">Reference proteome</keyword>
<keyword evidence="10" id="KW-0862">Zinc</keyword>
<evidence type="ECO:0000256" key="10">
    <source>
        <dbReference type="ARBA" id="ARBA00022833"/>
    </source>
</evidence>
<dbReference type="SUPFAM" id="SSF57850">
    <property type="entry name" value="RING/U-box"/>
    <property type="match status" value="3"/>
</dbReference>
<dbReference type="PROSITE" id="PS51873">
    <property type="entry name" value="TRIAD"/>
    <property type="match status" value="1"/>
</dbReference>
<dbReference type="EC" id="2.3.2.31" evidence="4"/>
<evidence type="ECO:0000259" key="11">
    <source>
        <dbReference type="PROSITE" id="PS51873"/>
    </source>
</evidence>
<name>A0ABC8J136_ERUVS</name>
<reference evidence="12 13" key="1">
    <citation type="submission" date="2022-03" db="EMBL/GenBank/DDBJ databases">
        <authorList>
            <person name="Macdonald S."/>
            <person name="Ahmed S."/>
            <person name="Newling K."/>
        </authorList>
    </citation>
    <scope>NUCLEOTIDE SEQUENCE [LARGE SCALE GENOMIC DNA]</scope>
</reference>
<dbReference type="Pfam" id="PF22191">
    <property type="entry name" value="IBR_1"/>
    <property type="match status" value="1"/>
</dbReference>
<dbReference type="GO" id="GO:0061630">
    <property type="term" value="F:ubiquitin protein ligase activity"/>
    <property type="evidence" value="ECO:0007669"/>
    <property type="project" value="UniProtKB-EC"/>
</dbReference>
<evidence type="ECO:0000256" key="2">
    <source>
        <dbReference type="ARBA" id="ARBA00001947"/>
    </source>
</evidence>
<evidence type="ECO:0000256" key="8">
    <source>
        <dbReference type="ARBA" id="ARBA00022771"/>
    </source>
</evidence>